<dbReference type="EMBL" id="JABBGM010000001">
    <property type="protein sequence ID" value="NML92477.1"/>
    <property type="molecule type" value="Genomic_DNA"/>
</dbReference>
<dbReference type="SUPFAM" id="SSF54001">
    <property type="entry name" value="Cysteine proteinases"/>
    <property type="match status" value="1"/>
</dbReference>
<evidence type="ECO:0000313" key="4">
    <source>
        <dbReference type="Proteomes" id="UP000583556"/>
    </source>
</evidence>
<keyword evidence="1" id="KW-0732">Signal</keyword>
<feature type="domain" description="Peptidase C51" evidence="2">
    <location>
        <begin position="3"/>
        <end position="124"/>
    </location>
</feature>
<dbReference type="Proteomes" id="UP000583556">
    <property type="component" value="Unassembled WGS sequence"/>
</dbReference>
<organism evidence="3 4">
    <name type="scientific">Novosphingobium olei</name>
    <dbReference type="NCBI Taxonomy" id="2728851"/>
    <lineage>
        <taxon>Bacteria</taxon>
        <taxon>Pseudomonadati</taxon>
        <taxon>Pseudomonadota</taxon>
        <taxon>Alphaproteobacteria</taxon>
        <taxon>Sphingomonadales</taxon>
        <taxon>Sphingomonadaceae</taxon>
        <taxon>Novosphingobium</taxon>
    </lineage>
</organism>
<dbReference type="Pfam" id="PF05257">
    <property type="entry name" value="CHAP"/>
    <property type="match status" value="1"/>
</dbReference>
<protein>
    <submittedName>
        <fullName evidence="3">CHAP domain-containing protein</fullName>
    </submittedName>
</protein>
<reference evidence="3 4" key="1">
    <citation type="submission" date="2020-04" db="EMBL/GenBank/DDBJ databases">
        <title>Novosphingobium sp. TW-4 isolated from soil.</title>
        <authorList>
            <person name="Dahal R.H."/>
            <person name="Chaudhary D.K."/>
        </authorList>
    </citation>
    <scope>NUCLEOTIDE SEQUENCE [LARGE SCALE GENOMIC DNA]</scope>
    <source>
        <strain evidence="3 4">TW-4</strain>
    </source>
</reference>
<dbReference type="Gene3D" id="3.90.1720.10">
    <property type="entry name" value="endopeptidase domain like (from Nostoc punctiforme)"/>
    <property type="match status" value="1"/>
</dbReference>
<comment type="caution">
    <text evidence="3">The sequence shown here is derived from an EMBL/GenBank/DDBJ whole genome shotgun (WGS) entry which is preliminary data.</text>
</comment>
<keyword evidence="4" id="KW-1185">Reference proteome</keyword>
<dbReference type="AlphaFoldDB" id="A0A7Y0BLB5"/>
<proteinExistence type="predicted"/>
<evidence type="ECO:0000259" key="2">
    <source>
        <dbReference type="PROSITE" id="PS50911"/>
    </source>
</evidence>
<evidence type="ECO:0000313" key="3">
    <source>
        <dbReference type="EMBL" id="NML92477.1"/>
    </source>
</evidence>
<feature type="signal peptide" evidence="1">
    <location>
        <begin position="1"/>
        <end position="24"/>
    </location>
</feature>
<dbReference type="PROSITE" id="PS50911">
    <property type="entry name" value="CHAP"/>
    <property type="match status" value="1"/>
</dbReference>
<accession>A0A7Y0BLB5</accession>
<sequence length="175" mass="18405">MLRVALASLIAFLSIALLPAEANARLQCVAYARQIGEVHLSGNGRDWWGNAQGVYARGARPQAGAVLAFKGTGAMPYGHVAVVSKIVDSRHILINHANWSAPGMIERGVEVVDVSTAGDWSQVRVWYGKTRSLGLRPSPTFGFIYPRSAPADAAPSIVLPTVTASVDVASAAAQG</sequence>
<dbReference type="InterPro" id="IPR007921">
    <property type="entry name" value="CHAP_dom"/>
</dbReference>
<gene>
    <name evidence="3" type="ORF">HHL27_02180</name>
</gene>
<dbReference type="RefSeq" id="WP_169491719.1">
    <property type="nucleotide sequence ID" value="NZ_JABBGM010000001.1"/>
</dbReference>
<evidence type="ECO:0000256" key="1">
    <source>
        <dbReference type="SAM" id="SignalP"/>
    </source>
</evidence>
<dbReference type="InterPro" id="IPR038765">
    <property type="entry name" value="Papain-like_cys_pep_sf"/>
</dbReference>
<name>A0A7Y0BLB5_9SPHN</name>
<feature type="chain" id="PRO_5030955288" evidence="1">
    <location>
        <begin position="25"/>
        <end position="175"/>
    </location>
</feature>